<dbReference type="AlphaFoldDB" id="A0A382J498"/>
<reference evidence="1" key="1">
    <citation type="submission" date="2018-05" db="EMBL/GenBank/DDBJ databases">
        <authorList>
            <person name="Lanie J.A."/>
            <person name="Ng W.-L."/>
            <person name="Kazmierczak K.M."/>
            <person name="Andrzejewski T.M."/>
            <person name="Davidsen T.M."/>
            <person name="Wayne K.J."/>
            <person name="Tettelin H."/>
            <person name="Glass J.I."/>
            <person name="Rusch D."/>
            <person name="Podicherti R."/>
            <person name="Tsui H.-C.T."/>
            <person name="Winkler M.E."/>
        </authorList>
    </citation>
    <scope>NUCLEOTIDE SEQUENCE</scope>
</reference>
<accession>A0A382J498</accession>
<name>A0A382J498_9ZZZZ</name>
<evidence type="ECO:0000313" key="1">
    <source>
        <dbReference type="EMBL" id="SVC06974.1"/>
    </source>
</evidence>
<dbReference type="EMBL" id="UINC01071788">
    <property type="protein sequence ID" value="SVC06974.1"/>
    <property type="molecule type" value="Genomic_DNA"/>
</dbReference>
<proteinExistence type="predicted"/>
<feature type="non-terminal residue" evidence="1">
    <location>
        <position position="282"/>
    </location>
</feature>
<organism evidence="1">
    <name type="scientific">marine metagenome</name>
    <dbReference type="NCBI Taxonomy" id="408172"/>
    <lineage>
        <taxon>unclassified sequences</taxon>
        <taxon>metagenomes</taxon>
        <taxon>ecological metagenomes</taxon>
    </lineage>
</organism>
<protein>
    <submittedName>
        <fullName evidence="1">Uncharacterized protein</fullName>
    </submittedName>
</protein>
<sequence>MHLLRLLGYVVFMSLFAVPAKAAALVVPAPDQIPRVKPGQTPSLEARRMSCWVQDTRAHAPLGKAYVVLTDVQDQESTRAVKKLLSHHKGKLLKVSSLKNLNSDSKAREQLRLQLVKLKPRYVAVVPKLKSYRENTLLALWDVFTRLDEDPYLDVYPGLLVASDAASLSKLIERSIGYDAAKQSKNFFGVSQIFDPGYKSFQKIEVLKGSLKQAGYTSANLTINSIPGLENRDGFPAVPGKNHWVLQGSRRSPVAKLPEPARKKLEKSSLTMLFGHGVPGRV</sequence>
<gene>
    <name evidence="1" type="ORF">METZ01_LOCUS259828</name>
</gene>